<evidence type="ECO:0000313" key="2">
    <source>
        <dbReference type="Proteomes" id="UP001595548"/>
    </source>
</evidence>
<comment type="caution">
    <text evidence="1">The sequence shown here is derived from an EMBL/GenBank/DDBJ whole genome shotgun (WGS) entry which is preliminary data.</text>
</comment>
<organism evidence="1 2">
    <name type="scientific">Gilvimarinus japonicus</name>
    <dbReference type="NCBI Taxonomy" id="1796469"/>
    <lineage>
        <taxon>Bacteria</taxon>
        <taxon>Pseudomonadati</taxon>
        <taxon>Pseudomonadota</taxon>
        <taxon>Gammaproteobacteria</taxon>
        <taxon>Cellvibrionales</taxon>
        <taxon>Cellvibrionaceae</taxon>
        <taxon>Gilvimarinus</taxon>
    </lineage>
</organism>
<accession>A0ABV7HQW8</accession>
<gene>
    <name evidence="1" type="ORF">ACFOEB_04605</name>
</gene>
<reference evidence="2" key="1">
    <citation type="journal article" date="2019" name="Int. J. Syst. Evol. Microbiol.">
        <title>The Global Catalogue of Microorganisms (GCM) 10K type strain sequencing project: providing services to taxonomists for standard genome sequencing and annotation.</title>
        <authorList>
            <consortium name="The Broad Institute Genomics Platform"/>
            <consortium name="The Broad Institute Genome Sequencing Center for Infectious Disease"/>
            <person name="Wu L."/>
            <person name="Ma J."/>
        </authorList>
    </citation>
    <scope>NUCLEOTIDE SEQUENCE [LARGE SCALE GENOMIC DNA]</scope>
    <source>
        <strain evidence="2">KCTC 52141</strain>
    </source>
</reference>
<name>A0ABV7HQW8_9GAMM</name>
<dbReference type="PROSITE" id="PS51257">
    <property type="entry name" value="PROKAR_LIPOPROTEIN"/>
    <property type="match status" value="1"/>
</dbReference>
<keyword evidence="2" id="KW-1185">Reference proteome</keyword>
<evidence type="ECO:0000313" key="1">
    <source>
        <dbReference type="EMBL" id="MFC3154475.1"/>
    </source>
</evidence>
<proteinExistence type="predicted"/>
<dbReference type="RefSeq" id="WP_339616740.1">
    <property type="nucleotide sequence ID" value="NZ_AP031500.1"/>
</dbReference>
<protein>
    <submittedName>
        <fullName evidence="1">Uncharacterized protein</fullName>
    </submittedName>
</protein>
<sequence length="376" mass="41708">MEKPFFATAAALTLGLAGCTSAPSKYQPPEVDNTPTHTTAVIHANSEVQGSLLPDFRGTQVVYTRDDRRTIEGTSTMDSWWGKMLVSDLHSADIFRLDQNRAMMVDFNQREYYECDIAECPSLINLLNAASRPEQAETEQDTTYEPEASGGCALTLTEHTFTVKDTGQSKTLNGYPAKLYAATWELTQEDSNQRQNHSTLKIDFWTTPPTGEMQEVWAIHKKVTDAYVKQANLENNPLAEFLPEDIFRTLSAFSGDTDSSSQAWNNEVSQKLATVKGYPLSIDLNWYRDAEACPEDKPQAADVGASSNPLDSLKDVAGSVVGDAVKEQFTPDASEPVLTYRYHVTSASIDQVHDSVFEVPDGFSQKPLPRWAQDEK</sequence>
<dbReference type="EMBL" id="JBHRTL010000004">
    <property type="protein sequence ID" value="MFC3154475.1"/>
    <property type="molecule type" value="Genomic_DNA"/>
</dbReference>
<dbReference type="Proteomes" id="UP001595548">
    <property type="component" value="Unassembled WGS sequence"/>
</dbReference>